<evidence type="ECO:0000313" key="2">
    <source>
        <dbReference type="Proteomes" id="UP000243180"/>
    </source>
</evidence>
<dbReference type="Proteomes" id="UP000243180">
    <property type="component" value="Chromosome"/>
</dbReference>
<name>A0A1B4XHD9_9GAMM</name>
<dbReference type="EMBL" id="AP014879">
    <property type="protein sequence ID" value="BAV34208.1"/>
    <property type="molecule type" value="Genomic_DNA"/>
</dbReference>
<gene>
    <name evidence="1" type="ORF">SCL_1917</name>
</gene>
<accession>A0A1B4XHD9</accession>
<proteinExistence type="predicted"/>
<protein>
    <submittedName>
        <fullName evidence="1">Uncharacterized protein</fullName>
    </submittedName>
</protein>
<dbReference type="KEGG" id="slim:SCL_1917"/>
<organism evidence="1 2">
    <name type="scientific">Sulfuricaulis limicola</name>
    <dbReference type="NCBI Taxonomy" id="1620215"/>
    <lineage>
        <taxon>Bacteria</taxon>
        <taxon>Pseudomonadati</taxon>
        <taxon>Pseudomonadota</taxon>
        <taxon>Gammaproteobacteria</taxon>
        <taxon>Acidiferrobacterales</taxon>
        <taxon>Acidiferrobacteraceae</taxon>
        <taxon>Sulfuricaulis</taxon>
    </lineage>
</organism>
<reference evidence="1 2" key="1">
    <citation type="submission" date="2015-05" db="EMBL/GenBank/DDBJ databases">
        <title>Complete genome sequence of a sulfur-oxidizing gammaproteobacterium strain HA5.</title>
        <authorList>
            <person name="Miura A."/>
            <person name="Kojima H."/>
            <person name="Fukui M."/>
        </authorList>
    </citation>
    <scope>NUCLEOTIDE SEQUENCE [LARGE SCALE GENOMIC DNA]</scope>
    <source>
        <strain evidence="1 2">HA5</strain>
    </source>
</reference>
<keyword evidence="2" id="KW-1185">Reference proteome</keyword>
<sequence length="147" mass="16663">MSVDYYKPEAPGGQAISKACGAINAPKNIWRHEMDRVTLEATVGEDALDKPPGEFMLRLFVPVGMEVSLQSKKVSMRTVTNPKHQNLEFMKLHLFRGTFKKELEKLESTVFKGDTEDEFGLFEGRWTSPKFMDTGSSNLVHRLELGR</sequence>
<dbReference type="AlphaFoldDB" id="A0A1B4XHD9"/>
<evidence type="ECO:0000313" key="1">
    <source>
        <dbReference type="EMBL" id="BAV34208.1"/>
    </source>
</evidence>
<dbReference type="InParanoid" id="A0A1B4XHD9"/>